<dbReference type="AlphaFoldDB" id="A0A0L0D4X9"/>
<dbReference type="CDD" id="cd07718">
    <property type="entry name" value="RNaseZ_ELAC1_ELAC2-C-term-like_MBL-fold"/>
    <property type="match status" value="1"/>
</dbReference>
<dbReference type="Pfam" id="PF13691">
    <property type="entry name" value="Lactamase_B_4"/>
    <property type="match status" value="1"/>
</dbReference>
<gene>
    <name evidence="14" type="ORF">AMSG_03734</name>
</gene>
<dbReference type="eggNOG" id="KOG2121">
    <property type="taxonomic scope" value="Eukaryota"/>
</dbReference>
<dbReference type="GO" id="GO:0046872">
    <property type="term" value="F:metal ion binding"/>
    <property type="evidence" value="ECO:0007669"/>
    <property type="project" value="UniProtKB-KW"/>
</dbReference>
<dbReference type="GO" id="GO:1990180">
    <property type="term" value="P:mitochondrial tRNA 3'-end processing"/>
    <property type="evidence" value="ECO:0007669"/>
    <property type="project" value="TreeGrafter"/>
</dbReference>
<dbReference type="GO" id="GO:0005739">
    <property type="term" value="C:mitochondrion"/>
    <property type="evidence" value="ECO:0007669"/>
    <property type="project" value="TreeGrafter"/>
</dbReference>
<evidence type="ECO:0000256" key="6">
    <source>
        <dbReference type="ARBA" id="ARBA00022722"/>
    </source>
</evidence>
<dbReference type="InterPro" id="IPR001279">
    <property type="entry name" value="Metallo-B-lactamas"/>
</dbReference>
<feature type="domain" description="Metallo-beta-lactamase" evidence="12">
    <location>
        <begin position="546"/>
        <end position="755"/>
    </location>
</feature>
<dbReference type="Gene3D" id="3.60.15.10">
    <property type="entry name" value="Ribonuclease Z/Hydroxyacylglutathione hydrolase-like"/>
    <property type="match status" value="2"/>
</dbReference>
<dbReference type="Pfam" id="PF12706">
    <property type="entry name" value="Lactamase_B_2"/>
    <property type="match status" value="1"/>
</dbReference>
<dbReference type="EMBL" id="GL349446">
    <property type="protein sequence ID" value="KNC47300.1"/>
    <property type="molecule type" value="Genomic_DNA"/>
</dbReference>
<name>A0A0L0D4X9_THETB</name>
<keyword evidence="6" id="KW-0540">Nuclease</keyword>
<proteinExistence type="inferred from homology"/>
<evidence type="ECO:0000256" key="9">
    <source>
        <dbReference type="ARBA" id="ARBA00022801"/>
    </source>
</evidence>
<evidence type="ECO:0000256" key="7">
    <source>
        <dbReference type="ARBA" id="ARBA00022723"/>
    </source>
</evidence>
<dbReference type="GeneID" id="25563311"/>
<dbReference type="OrthoDB" id="527344at2759"/>
<dbReference type="PANTHER" id="PTHR12553:SF49">
    <property type="entry name" value="ZINC PHOSPHODIESTERASE ELAC PROTEIN 2"/>
    <property type="match status" value="1"/>
</dbReference>
<evidence type="ECO:0000256" key="2">
    <source>
        <dbReference type="ARBA" id="ARBA00001947"/>
    </source>
</evidence>
<dbReference type="Proteomes" id="UP000054408">
    <property type="component" value="Unassembled WGS sequence"/>
</dbReference>
<keyword evidence="9" id="KW-0378">Hydrolase</keyword>
<evidence type="ECO:0000256" key="4">
    <source>
        <dbReference type="ARBA" id="ARBA00012477"/>
    </source>
</evidence>
<comment type="similarity">
    <text evidence="3">Belongs to the RNase Z family.</text>
</comment>
<evidence type="ECO:0000256" key="3">
    <source>
        <dbReference type="ARBA" id="ARBA00007823"/>
    </source>
</evidence>
<dbReference type="PANTHER" id="PTHR12553">
    <property type="entry name" value="ZINC PHOSPHODIESTERASE ELAC PROTEIN 2"/>
    <property type="match status" value="1"/>
</dbReference>
<feature type="region of interest" description="Disordered" evidence="11">
    <location>
        <begin position="199"/>
        <end position="225"/>
    </location>
</feature>
<reference evidence="14 15" key="1">
    <citation type="submission" date="2010-05" db="EMBL/GenBank/DDBJ databases">
        <title>The Genome Sequence of Thecamonas trahens ATCC 50062.</title>
        <authorList>
            <consortium name="The Broad Institute Genome Sequencing Platform"/>
            <person name="Russ C."/>
            <person name="Cuomo C."/>
            <person name="Shea T."/>
            <person name="Young S.K."/>
            <person name="Zeng Q."/>
            <person name="Koehrsen M."/>
            <person name="Haas B."/>
            <person name="Borodovsky M."/>
            <person name="Guigo R."/>
            <person name="Alvarado L."/>
            <person name="Berlin A."/>
            <person name="Bochicchio J."/>
            <person name="Borenstein D."/>
            <person name="Chapman S."/>
            <person name="Chen Z."/>
            <person name="Freedman E."/>
            <person name="Gellesch M."/>
            <person name="Goldberg J."/>
            <person name="Griggs A."/>
            <person name="Gujja S."/>
            <person name="Heilman E."/>
            <person name="Heiman D."/>
            <person name="Hepburn T."/>
            <person name="Howarth C."/>
            <person name="Jen D."/>
            <person name="Larson L."/>
            <person name="Mehta T."/>
            <person name="Park D."/>
            <person name="Pearson M."/>
            <person name="Roberts A."/>
            <person name="Saif S."/>
            <person name="Shenoy N."/>
            <person name="Sisk P."/>
            <person name="Stolte C."/>
            <person name="Sykes S."/>
            <person name="Thomson T."/>
            <person name="Walk T."/>
            <person name="White J."/>
            <person name="Yandava C."/>
            <person name="Burger G."/>
            <person name="Gray M.W."/>
            <person name="Holland P.W.H."/>
            <person name="King N."/>
            <person name="Lang F.B.F."/>
            <person name="Roger A.J."/>
            <person name="Ruiz-Trillo I."/>
            <person name="Lander E."/>
            <person name="Nusbaum C."/>
        </authorList>
    </citation>
    <scope>NUCLEOTIDE SEQUENCE [LARGE SCALE GENOMIC DNA]</scope>
    <source>
        <strain evidence="14 15">ATCC 50062</strain>
    </source>
</reference>
<evidence type="ECO:0000313" key="15">
    <source>
        <dbReference type="Proteomes" id="UP000054408"/>
    </source>
</evidence>
<protein>
    <recommendedName>
        <fullName evidence="4">ribonuclease Z</fullName>
        <ecNumber evidence="4">3.1.26.11</ecNumber>
    </recommendedName>
</protein>
<keyword evidence="7" id="KW-0479">Metal-binding</keyword>
<evidence type="ECO:0000256" key="8">
    <source>
        <dbReference type="ARBA" id="ARBA00022759"/>
    </source>
</evidence>
<evidence type="ECO:0000256" key="11">
    <source>
        <dbReference type="SAM" id="MobiDB-lite"/>
    </source>
</evidence>
<evidence type="ECO:0000256" key="1">
    <source>
        <dbReference type="ARBA" id="ARBA00000402"/>
    </source>
</evidence>
<evidence type="ECO:0000313" key="14">
    <source>
        <dbReference type="EMBL" id="KNC47300.1"/>
    </source>
</evidence>
<keyword evidence="5" id="KW-0819">tRNA processing</keyword>
<sequence length="811" mass="84903">MAMADVGASASVPMEMEQAGSRLETVAPYGLVEVKVVGTGAVDAPPSVALSFGSAGILFNCGEGTQRLCMNHKIRVKRFTHVALTSLRWAATGGLPGMLLTLADTGLTAINLTGPLYTEHWLDATRFFLQRNDLDIAVATVGCNAPLVVDIPAGDPSSANRPIMRMTAVALVPAGAPADVEIPSTGRINIRAASCRGKRKRMERESVGPADGSAASAGNDDDAKRSKLLTTDAGETNARPQPYTIPDEVIAAVEADPSTRFLRPFDSEARVPLVDAAAAYVVELPPMVGKFNAKAARELGVPPGPLYKQLQHGQPVVLESGGVVQPHQVMGPPTPGPAVAVIPCPNAGYVDAVTRSTTLRASLAGVQKLALIVHLTPPAVFESPEYLSWAQSLGEGVEHMVLDGGYASNRYMFTAATRAALKLHALEASLYPKPWRCVAGGAQLPDDLPIAAKRGDMLDTYLLSPPKKLGWVAGTQPALIDEEAIAANVAITLASVPPPETPAETVAPEPLQVLFLGTGAALPSKYRNVSGTLIHVTDDTRPPYAFLLDCGEGSVGQLRRRYGPDGADEVLASLAFVFVSHIHADHHLGLVSVLARRTALGLPPTVVIGPAALGLWLAEIACLEGMAYTFVDSWHCRVTRAGATPAMDDPEAAPLGDALAAVGIASLAAVPVDHCFRSYGAVVRSEAGWSVVFSGDCRPSPLLAAVGTDATVLIHEATFEDELAHEAVAKKHATTGEAAGVGADMGATTVLLNHFSQRYPKIPVMDVGAYAARTALAFDYMTITPADVPLAASLVPALQALFDEPDDDDEA</sequence>
<feature type="domain" description="tRNase Z endonuclease" evidence="13">
    <location>
        <begin position="36"/>
        <end position="94"/>
    </location>
</feature>
<keyword evidence="15" id="KW-1185">Reference proteome</keyword>
<comment type="catalytic activity">
    <reaction evidence="1">
        <text>Endonucleolytic cleavage of RNA, removing extra 3' nucleotides from tRNA precursor, generating 3' termini of tRNAs. A 3'-hydroxy group is left at the tRNA terminus and a 5'-phosphoryl group is left at the trailer molecule.</text>
        <dbReference type="EC" id="3.1.26.11"/>
    </reaction>
</comment>
<evidence type="ECO:0000259" key="12">
    <source>
        <dbReference type="Pfam" id="PF12706"/>
    </source>
</evidence>
<dbReference type="RefSeq" id="XP_013759641.1">
    <property type="nucleotide sequence ID" value="XM_013904187.1"/>
</dbReference>
<dbReference type="InterPro" id="IPR027794">
    <property type="entry name" value="tRNase_Z_dom"/>
</dbReference>
<dbReference type="EC" id="3.1.26.11" evidence="4"/>
<dbReference type="InterPro" id="IPR036866">
    <property type="entry name" value="RibonucZ/Hydroxyglut_hydro"/>
</dbReference>
<accession>A0A0L0D4X9</accession>
<evidence type="ECO:0000256" key="5">
    <source>
        <dbReference type="ARBA" id="ARBA00022694"/>
    </source>
</evidence>
<evidence type="ECO:0000259" key="13">
    <source>
        <dbReference type="Pfam" id="PF13691"/>
    </source>
</evidence>
<evidence type="ECO:0000256" key="10">
    <source>
        <dbReference type="ARBA" id="ARBA00022833"/>
    </source>
</evidence>
<dbReference type="STRING" id="461836.A0A0L0D4X9"/>
<keyword evidence="10" id="KW-0862">Zinc</keyword>
<dbReference type="InterPro" id="IPR047151">
    <property type="entry name" value="RNZ2-like"/>
</dbReference>
<dbReference type="GO" id="GO:0042781">
    <property type="term" value="F:3'-tRNA processing endoribonuclease activity"/>
    <property type="evidence" value="ECO:0007669"/>
    <property type="project" value="UniProtKB-EC"/>
</dbReference>
<comment type="cofactor">
    <cofactor evidence="2">
        <name>Zn(2+)</name>
        <dbReference type="ChEBI" id="CHEBI:29105"/>
    </cofactor>
</comment>
<dbReference type="OMA" id="INYICQL"/>
<dbReference type="SUPFAM" id="SSF56281">
    <property type="entry name" value="Metallo-hydrolase/oxidoreductase"/>
    <property type="match status" value="2"/>
</dbReference>
<keyword evidence="8" id="KW-0255">Endonuclease</keyword>
<organism evidence="14 15">
    <name type="scientific">Thecamonas trahens ATCC 50062</name>
    <dbReference type="NCBI Taxonomy" id="461836"/>
    <lineage>
        <taxon>Eukaryota</taxon>
        <taxon>Apusozoa</taxon>
        <taxon>Apusomonadida</taxon>
        <taxon>Apusomonadidae</taxon>
        <taxon>Thecamonas</taxon>
    </lineage>
</organism>